<dbReference type="Proteomes" id="UP000826195">
    <property type="component" value="Unassembled WGS sequence"/>
</dbReference>
<dbReference type="AlphaFoldDB" id="A0AAV7J2D0"/>
<feature type="region of interest" description="Disordered" evidence="1">
    <location>
        <begin position="99"/>
        <end position="137"/>
    </location>
</feature>
<dbReference type="EMBL" id="JAHXZJ010000002">
    <property type="protein sequence ID" value="KAH0563901.1"/>
    <property type="molecule type" value="Genomic_DNA"/>
</dbReference>
<protein>
    <submittedName>
        <fullName evidence="2">Uncharacterized protein</fullName>
    </submittedName>
</protein>
<evidence type="ECO:0000256" key="1">
    <source>
        <dbReference type="SAM" id="MobiDB-lite"/>
    </source>
</evidence>
<evidence type="ECO:0000313" key="2">
    <source>
        <dbReference type="EMBL" id="KAH0563901.1"/>
    </source>
</evidence>
<reference evidence="2 3" key="1">
    <citation type="journal article" date="2021" name="J. Hered.">
        <title>A chromosome-level genome assembly of the parasitoid wasp, Cotesia glomerata (Hymenoptera: Braconidae).</title>
        <authorList>
            <person name="Pinto B.J."/>
            <person name="Weis J.J."/>
            <person name="Gamble T."/>
            <person name="Ode P.J."/>
            <person name="Paul R."/>
            <person name="Zaspel J.M."/>
        </authorList>
    </citation>
    <scope>NUCLEOTIDE SEQUENCE [LARGE SCALE GENOMIC DNA]</scope>
    <source>
        <strain evidence="2">CgM1</strain>
    </source>
</reference>
<gene>
    <name evidence="2" type="ORF">KQX54_007952</name>
</gene>
<sequence>MQNITPEVVAQIREVMNKMWMEDNISEEWDTAVIVPLYKSGDEELTVFFVLAALLVAVSASSLLDGLLSSTCGGSDGGVGSLATGQMGALNGLLGSNSGSNAGSGSASNSNSNGPNGSGSTSYAKSASESVAGSTSS</sequence>
<accession>A0AAV7J2D0</accession>
<evidence type="ECO:0000313" key="3">
    <source>
        <dbReference type="Proteomes" id="UP000826195"/>
    </source>
</evidence>
<keyword evidence="3" id="KW-1185">Reference proteome</keyword>
<comment type="caution">
    <text evidence="2">The sequence shown here is derived from an EMBL/GenBank/DDBJ whole genome shotgun (WGS) entry which is preliminary data.</text>
</comment>
<organism evidence="2 3">
    <name type="scientific">Cotesia glomerata</name>
    <name type="common">Lepidopteran parasitic wasp</name>
    <name type="synonym">Apanteles glomeratus</name>
    <dbReference type="NCBI Taxonomy" id="32391"/>
    <lineage>
        <taxon>Eukaryota</taxon>
        <taxon>Metazoa</taxon>
        <taxon>Ecdysozoa</taxon>
        <taxon>Arthropoda</taxon>
        <taxon>Hexapoda</taxon>
        <taxon>Insecta</taxon>
        <taxon>Pterygota</taxon>
        <taxon>Neoptera</taxon>
        <taxon>Endopterygota</taxon>
        <taxon>Hymenoptera</taxon>
        <taxon>Apocrita</taxon>
        <taxon>Ichneumonoidea</taxon>
        <taxon>Braconidae</taxon>
        <taxon>Microgastrinae</taxon>
        <taxon>Cotesia</taxon>
    </lineage>
</organism>
<proteinExistence type="predicted"/>
<name>A0AAV7J2D0_COTGL</name>